<dbReference type="PANTHER" id="PTHR46011">
    <property type="entry name" value="NUCLEAR HORMONE RECEPTOR FAMILY MEMBER NHR-86-RELATED"/>
    <property type="match status" value="1"/>
</dbReference>
<sequence>MRVLIDGLHLFATRTFSAFSTLSPFEQLLIIGKCTITVFLLGANFLAKKHFNSKRYFMVSLTSALHLDALNFFLSDESAENKEEVIKLMRYYTSKEIEFAWPLIEKAHLTETEFAVLISTIIWQFGYAQSVSAKLCAIGEGILREIYTDLHRYYKEELGLDDYSVRLGNLRSLGHTMLEASATMEEEFAVYSLMDVHQQDSFIRRLFA</sequence>
<proteinExistence type="predicted"/>
<dbReference type="SUPFAM" id="SSF48508">
    <property type="entry name" value="Nuclear receptor ligand-binding domain"/>
    <property type="match status" value="1"/>
</dbReference>
<dbReference type="PANTHER" id="PTHR46011:SF6">
    <property type="entry name" value="HIGH ZINC ACTIVATED NUCLEAR RECEPTOR PROTEIN"/>
    <property type="match status" value="1"/>
</dbReference>
<dbReference type="AlphaFoldDB" id="A0AAV5VSV7"/>
<keyword evidence="1" id="KW-0805">Transcription regulation</keyword>
<accession>A0AAV5VSV7</accession>
<dbReference type="GO" id="GO:0003700">
    <property type="term" value="F:DNA-binding transcription factor activity"/>
    <property type="evidence" value="ECO:0007669"/>
    <property type="project" value="TreeGrafter"/>
</dbReference>
<dbReference type="Proteomes" id="UP001432322">
    <property type="component" value="Unassembled WGS sequence"/>
</dbReference>
<feature type="transmembrane region" description="Helical" evidence="4">
    <location>
        <begin position="28"/>
        <end position="47"/>
    </location>
</feature>
<dbReference type="Gene3D" id="1.10.565.10">
    <property type="entry name" value="Retinoid X Receptor"/>
    <property type="match status" value="1"/>
</dbReference>
<keyword evidence="7" id="KW-1185">Reference proteome</keyword>
<evidence type="ECO:0000256" key="2">
    <source>
        <dbReference type="ARBA" id="ARBA00023163"/>
    </source>
</evidence>
<keyword evidence="4" id="KW-0812">Transmembrane</keyword>
<dbReference type="Pfam" id="PF00104">
    <property type="entry name" value="Hormone_recep"/>
    <property type="match status" value="1"/>
</dbReference>
<gene>
    <name evidence="6" type="ORF">PFISCL1PPCAC_13877</name>
</gene>
<keyword evidence="4" id="KW-0472">Membrane</keyword>
<dbReference type="GO" id="GO:0005634">
    <property type="term" value="C:nucleus"/>
    <property type="evidence" value="ECO:0007669"/>
    <property type="project" value="TreeGrafter"/>
</dbReference>
<evidence type="ECO:0000256" key="4">
    <source>
        <dbReference type="SAM" id="Phobius"/>
    </source>
</evidence>
<dbReference type="EMBL" id="BTSY01000004">
    <property type="protein sequence ID" value="GMT22580.1"/>
    <property type="molecule type" value="Genomic_DNA"/>
</dbReference>
<dbReference type="InterPro" id="IPR000536">
    <property type="entry name" value="Nucl_hrmn_rcpt_lig-bd"/>
</dbReference>
<comment type="caution">
    <text evidence="6">The sequence shown here is derived from an EMBL/GenBank/DDBJ whole genome shotgun (WGS) entry which is preliminary data.</text>
</comment>
<evidence type="ECO:0000313" key="6">
    <source>
        <dbReference type="EMBL" id="GMT22580.1"/>
    </source>
</evidence>
<name>A0AAV5VSV7_9BILA</name>
<evidence type="ECO:0000256" key="1">
    <source>
        <dbReference type="ARBA" id="ARBA00023015"/>
    </source>
</evidence>
<evidence type="ECO:0000313" key="7">
    <source>
        <dbReference type="Proteomes" id="UP001432322"/>
    </source>
</evidence>
<evidence type="ECO:0000256" key="3">
    <source>
        <dbReference type="ARBA" id="ARBA00023170"/>
    </source>
</evidence>
<dbReference type="SMART" id="SM00430">
    <property type="entry name" value="HOLI"/>
    <property type="match status" value="1"/>
</dbReference>
<reference evidence="6" key="1">
    <citation type="submission" date="2023-10" db="EMBL/GenBank/DDBJ databases">
        <title>Genome assembly of Pristionchus species.</title>
        <authorList>
            <person name="Yoshida K."/>
            <person name="Sommer R.J."/>
        </authorList>
    </citation>
    <scope>NUCLEOTIDE SEQUENCE</scope>
    <source>
        <strain evidence="6">RS5133</strain>
    </source>
</reference>
<evidence type="ECO:0000259" key="5">
    <source>
        <dbReference type="PROSITE" id="PS51843"/>
    </source>
</evidence>
<keyword evidence="3" id="KW-0675">Receptor</keyword>
<keyword evidence="4" id="KW-1133">Transmembrane helix</keyword>
<dbReference type="PROSITE" id="PS51843">
    <property type="entry name" value="NR_LBD"/>
    <property type="match status" value="1"/>
</dbReference>
<dbReference type="InterPro" id="IPR035500">
    <property type="entry name" value="NHR-like_dom_sf"/>
</dbReference>
<protein>
    <recommendedName>
        <fullName evidence="5">NR LBD domain-containing protein</fullName>
    </recommendedName>
</protein>
<feature type="domain" description="NR LBD" evidence="5">
    <location>
        <begin position="1"/>
        <end position="208"/>
    </location>
</feature>
<organism evidence="6 7">
    <name type="scientific">Pristionchus fissidentatus</name>
    <dbReference type="NCBI Taxonomy" id="1538716"/>
    <lineage>
        <taxon>Eukaryota</taxon>
        <taxon>Metazoa</taxon>
        <taxon>Ecdysozoa</taxon>
        <taxon>Nematoda</taxon>
        <taxon>Chromadorea</taxon>
        <taxon>Rhabditida</taxon>
        <taxon>Rhabditina</taxon>
        <taxon>Diplogasteromorpha</taxon>
        <taxon>Diplogasteroidea</taxon>
        <taxon>Neodiplogasteridae</taxon>
        <taxon>Pristionchus</taxon>
    </lineage>
</organism>
<keyword evidence="2" id="KW-0804">Transcription</keyword>